<evidence type="ECO:0000313" key="2">
    <source>
        <dbReference type="EMBL" id="QJB00733.1"/>
    </source>
</evidence>
<proteinExistence type="predicted"/>
<dbReference type="AlphaFoldDB" id="A0A6M3MBJ4"/>
<evidence type="ECO:0000313" key="3">
    <source>
        <dbReference type="EMBL" id="QJB04638.1"/>
    </source>
</evidence>
<name>A0A6M3MBJ4_9ZZZZ</name>
<organism evidence="3">
    <name type="scientific">viral metagenome</name>
    <dbReference type="NCBI Taxonomy" id="1070528"/>
    <lineage>
        <taxon>unclassified sequences</taxon>
        <taxon>metagenomes</taxon>
        <taxon>organismal metagenomes</taxon>
    </lineage>
</organism>
<dbReference type="InterPro" id="IPR043732">
    <property type="entry name" value="DUF5675"/>
</dbReference>
<evidence type="ECO:0000259" key="1">
    <source>
        <dbReference type="Pfam" id="PF18925"/>
    </source>
</evidence>
<sequence>MIILNRLFQTPKSTIGHLSFAGKNYFTCEDIFRSKKIAGETRIPSGTYDIKLRLEGELVQKYNKKYNWHRGMIWLQNVPDYSFVYIHVGNTFKDTEGCILIGYGADVLTGEISQSVKAYTDFCADVYKNLRGLKIKITDNVS</sequence>
<dbReference type="EMBL" id="MT143699">
    <property type="protein sequence ID" value="QJB00733.1"/>
    <property type="molecule type" value="Genomic_DNA"/>
</dbReference>
<gene>
    <name evidence="2" type="ORF">MM171A00291_0041</name>
    <name evidence="3" type="ORF">MM171B00223_0015</name>
</gene>
<protein>
    <recommendedName>
        <fullName evidence="1">DUF5675 domain-containing protein</fullName>
    </recommendedName>
</protein>
<reference evidence="3" key="1">
    <citation type="submission" date="2020-03" db="EMBL/GenBank/DDBJ databases">
        <title>The deep terrestrial virosphere.</title>
        <authorList>
            <person name="Holmfeldt K."/>
            <person name="Nilsson E."/>
            <person name="Simone D."/>
            <person name="Lopez-Fernandez M."/>
            <person name="Wu X."/>
            <person name="de Brujin I."/>
            <person name="Lundin D."/>
            <person name="Andersson A."/>
            <person name="Bertilsson S."/>
            <person name="Dopson M."/>
        </authorList>
    </citation>
    <scope>NUCLEOTIDE SEQUENCE</scope>
    <source>
        <strain evidence="2">MM171A00291</strain>
        <strain evidence="3">MM171B00223</strain>
    </source>
</reference>
<dbReference type="EMBL" id="MT143887">
    <property type="protein sequence ID" value="QJB04638.1"/>
    <property type="molecule type" value="Genomic_DNA"/>
</dbReference>
<feature type="domain" description="DUF5675" evidence="1">
    <location>
        <begin position="4"/>
        <end position="126"/>
    </location>
</feature>
<dbReference type="Pfam" id="PF18925">
    <property type="entry name" value="DUF5675"/>
    <property type="match status" value="1"/>
</dbReference>
<accession>A0A6M3MBJ4</accession>